<evidence type="ECO:0000313" key="4">
    <source>
        <dbReference type="Proteomes" id="UP000646579"/>
    </source>
</evidence>
<keyword evidence="2" id="KW-1133">Transmembrane helix</keyword>
<proteinExistence type="predicted"/>
<dbReference type="RefSeq" id="WP_189423933.1">
    <property type="nucleotide sequence ID" value="NZ_BMZE01000001.1"/>
</dbReference>
<protein>
    <submittedName>
        <fullName evidence="3">Uncharacterized protein</fullName>
    </submittedName>
</protein>
<keyword evidence="2" id="KW-0812">Transmembrane</keyword>
<evidence type="ECO:0000256" key="2">
    <source>
        <dbReference type="SAM" id="Phobius"/>
    </source>
</evidence>
<dbReference type="AlphaFoldDB" id="A0A918S1K5"/>
<keyword evidence="4" id="KW-1185">Reference proteome</keyword>
<reference evidence="3" key="1">
    <citation type="journal article" date="2014" name="Int. J. Syst. Evol. Microbiol.">
        <title>Complete genome sequence of Corynebacterium casei LMG S-19264T (=DSM 44701T), isolated from a smear-ripened cheese.</title>
        <authorList>
            <consortium name="US DOE Joint Genome Institute (JGI-PGF)"/>
            <person name="Walter F."/>
            <person name="Albersmeier A."/>
            <person name="Kalinowski J."/>
            <person name="Ruckert C."/>
        </authorList>
    </citation>
    <scope>NUCLEOTIDE SEQUENCE</scope>
    <source>
        <strain evidence="3">KCTC 32437</strain>
    </source>
</reference>
<feature type="region of interest" description="Disordered" evidence="1">
    <location>
        <begin position="84"/>
        <end position="103"/>
    </location>
</feature>
<gene>
    <name evidence="3" type="ORF">GCM10007989_09830</name>
</gene>
<reference evidence="3" key="2">
    <citation type="submission" date="2020-09" db="EMBL/GenBank/DDBJ databases">
        <authorList>
            <person name="Sun Q."/>
            <person name="Kim S."/>
        </authorList>
    </citation>
    <scope>NUCLEOTIDE SEQUENCE</scope>
    <source>
        <strain evidence="3">KCTC 32437</strain>
    </source>
</reference>
<evidence type="ECO:0000256" key="1">
    <source>
        <dbReference type="SAM" id="MobiDB-lite"/>
    </source>
</evidence>
<name>A0A918S1K5_9HYPH</name>
<dbReference type="Proteomes" id="UP000646579">
    <property type="component" value="Unassembled WGS sequence"/>
</dbReference>
<feature type="transmembrane region" description="Helical" evidence="2">
    <location>
        <begin position="50"/>
        <end position="68"/>
    </location>
</feature>
<organism evidence="3 4">
    <name type="scientific">Devosia pacifica</name>
    <dbReference type="NCBI Taxonomy" id="1335967"/>
    <lineage>
        <taxon>Bacteria</taxon>
        <taxon>Pseudomonadati</taxon>
        <taxon>Pseudomonadota</taxon>
        <taxon>Alphaproteobacteria</taxon>
        <taxon>Hyphomicrobiales</taxon>
        <taxon>Devosiaceae</taxon>
        <taxon>Devosia</taxon>
    </lineage>
</organism>
<accession>A0A918S1K5</accession>
<sequence length="103" mass="10924">MQKTTSPKRKSFRVLAIGTSTIAGFGAAAALLSGVTPAAAAATIARDPDAQIMAFMVPLTLLVFAVLFEVARFAFRDSLPAETPIRRTPRRPWHSQGGEGPLS</sequence>
<keyword evidence="2" id="KW-0472">Membrane</keyword>
<dbReference type="EMBL" id="BMZE01000001">
    <property type="protein sequence ID" value="GHA16739.1"/>
    <property type="molecule type" value="Genomic_DNA"/>
</dbReference>
<comment type="caution">
    <text evidence="3">The sequence shown here is derived from an EMBL/GenBank/DDBJ whole genome shotgun (WGS) entry which is preliminary data.</text>
</comment>
<evidence type="ECO:0000313" key="3">
    <source>
        <dbReference type="EMBL" id="GHA16739.1"/>
    </source>
</evidence>